<sequence>MPPTKFAEDFLLFITRGEKDFGIKALGLEPLPRRGLGAGSVSGFHLDVQVDLEQVWVLLLDVTGIQTSSQCRSCMVDHHQYISLDCHIEGNLCSPILHLKIPGKSKRTAASAVVKRRQKHRKEQTATADTALPSYRNKKEYAQDDHYCQNANSSLVLAWCQDRQFHPFPLRLSVSLDPLRPCQLGREEPGKENTDSFEPATVCAALNTIMRKPTSVMGDLGLTLRAAAISWSWLTNSVIDRRSSGFTFNMEPGQQEQEDGHRAQRLVRRNHSGPGWPLRMSQARLGNPVPIGKETFLSSVLLQTHTGRLQVDEAATIASADFREV</sequence>
<evidence type="ECO:0000313" key="1">
    <source>
        <dbReference type="EMBL" id="KAA8592603.1"/>
    </source>
</evidence>
<name>A0A5J5DH66_9PERO</name>
<proteinExistence type="predicted"/>
<accession>A0A5J5DH66</accession>
<keyword evidence="2" id="KW-1185">Reference proteome</keyword>
<protein>
    <submittedName>
        <fullName evidence="1">Uncharacterized protein</fullName>
    </submittedName>
</protein>
<gene>
    <name evidence="1" type="ORF">FQN60_018058</name>
</gene>
<dbReference type="AlphaFoldDB" id="A0A5J5DH66"/>
<comment type="caution">
    <text evidence="1">The sequence shown here is derived from an EMBL/GenBank/DDBJ whole genome shotgun (WGS) entry which is preliminary data.</text>
</comment>
<organism evidence="1 2">
    <name type="scientific">Etheostoma spectabile</name>
    <name type="common">orangethroat darter</name>
    <dbReference type="NCBI Taxonomy" id="54343"/>
    <lineage>
        <taxon>Eukaryota</taxon>
        <taxon>Metazoa</taxon>
        <taxon>Chordata</taxon>
        <taxon>Craniata</taxon>
        <taxon>Vertebrata</taxon>
        <taxon>Euteleostomi</taxon>
        <taxon>Actinopterygii</taxon>
        <taxon>Neopterygii</taxon>
        <taxon>Teleostei</taxon>
        <taxon>Neoteleostei</taxon>
        <taxon>Acanthomorphata</taxon>
        <taxon>Eupercaria</taxon>
        <taxon>Perciformes</taxon>
        <taxon>Percoidei</taxon>
        <taxon>Percidae</taxon>
        <taxon>Etheostomatinae</taxon>
        <taxon>Etheostoma</taxon>
    </lineage>
</organism>
<dbReference type="Proteomes" id="UP000327493">
    <property type="component" value="Chromosome 5"/>
</dbReference>
<dbReference type="EMBL" id="VOFY01000005">
    <property type="protein sequence ID" value="KAA8592603.1"/>
    <property type="molecule type" value="Genomic_DNA"/>
</dbReference>
<reference evidence="1 2" key="1">
    <citation type="submission" date="2019-08" db="EMBL/GenBank/DDBJ databases">
        <title>A chromosome-level genome assembly, high-density linkage maps, and genome scans reveal the genomic architecture of hybrid incompatibilities underlying speciation via character displacement in darters (Percidae: Etheostominae).</title>
        <authorList>
            <person name="Moran R.L."/>
            <person name="Catchen J.M."/>
            <person name="Fuller R.C."/>
        </authorList>
    </citation>
    <scope>NUCLEOTIDE SEQUENCE [LARGE SCALE GENOMIC DNA]</scope>
    <source>
        <strain evidence="1">EspeVRDwgs_2016</strain>
        <tissue evidence="1">Muscle</tissue>
    </source>
</reference>
<evidence type="ECO:0000313" key="2">
    <source>
        <dbReference type="Proteomes" id="UP000327493"/>
    </source>
</evidence>